<gene>
    <name evidence="2" type="ORF">Nepgr_022697</name>
</gene>
<keyword evidence="3" id="KW-1185">Reference proteome</keyword>
<dbReference type="SUPFAM" id="SSF53098">
    <property type="entry name" value="Ribonuclease H-like"/>
    <property type="match status" value="1"/>
</dbReference>
<dbReference type="InterPro" id="IPR036397">
    <property type="entry name" value="RNaseH_sf"/>
</dbReference>
<feature type="domain" description="RNase H type-1" evidence="1">
    <location>
        <begin position="1"/>
        <end position="101"/>
    </location>
</feature>
<dbReference type="EMBL" id="BSYO01000022">
    <property type="protein sequence ID" value="GMH20855.1"/>
    <property type="molecule type" value="Genomic_DNA"/>
</dbReference>
<dbReference type="Proteomes" id="UP001279734">
    <property type="component" value="Unassembled WGS sequence"/>
</dbReference>
<evidence type="ECO:0000259" key="1">
    <source>
        <dbReference type="PROSITE" id="PS50879"/>
    </source>
</evidence>
<dbReference type="CDD" id="cd09279">
    <property type="entry name" value="RNase_HI_like"/>
    <property type="match status" value="1"/>
</dbReference>
<dbReference type="AlphaFoldDB" id="A0AAD3T001"/>
<proteinExistence type="predicted"/>
<evidence type="ECO:0000313" key="3">
    <source>
        <dbReference type="Proteomes" id="UP001279734"/>
    </source>
</evidence>
<dbReference type="InterPro" id="IPR002156">
    <property type="entry name" value="RNaseH_domain"/>
</dbReference>
<name>A0AAD3T001_NEPGR</name>
<dbReference type="GO" id="GO:0003676">
    <property type="term" value="F:nucleic acid binding"/>
    <property type="evidence" value="ECO:0007669"/>
    <property type="project" value="InterPro"/>
</dbReference>
<sequence>MEIPYSLKLSFPATNNMAEYDALLARLLLAKECLAKHVAVYSDSELVVNQVRGNFEVSNPCLARYLTKVRSTFRDFDKIDMTHISRTKNEKVDQLAKTATIENPEQYSRSMREILTAPSIEEIDQDVLQIVRNEN</sequence>
<dbReference type="PANTHER" id="PTHR48475">
    <property type="entry name" value="RIBONUCLEASE H"/>
    <property type="match status" value="1"/>
</dbReference>
<dbReference type="PANTHER" id="PTHR48475:SF2">
    <property type="entry name" value="RIBONUCLEASE H"/>
    <property type="match status" value="1"/>
</dbReference>
<reference evidence="2" key="1">
    <citation type="submission" date="2023-05" db="EMBL/GenBank/DDBJ databases">
        <title>Nepenthes gracilis genome sequencing.</title>
        <authorList>
            <person name="Fukushima K."/>
        </authorList>
    </citation>
    <scope>NUCLEOTIDE SEQUENCE</scope>
    <source>
        <strain evidence="2">SING2019-196</strain>
    </source>
</reference>
<dbReference type="PROSITE" id="PS50879">
    <property type="entry name" value="RNASE_H_1"/>
    <property type="match status" value="1"/>
</dbReference>
<organism evidence="2 3">
    <name type="scientific">Nepenthes gracilis</name>
    <name type="common">Slender pitcher plant</name>
    <dbReference type="NCBI Taxonomy" id="150966"/>
    <lineage>
        <taxon>Eukaryota</taxon>
        <taxon>Viridiplantae</taxon>
        <taxon>Streptophyta</taxon>
        <taxon>Embryophyta</taxon>
        <taxon>Tracheophyta</taxon>
        <taxon>Spermatophyta</taxon>
        <taxon>Magnoliopsida</taxon>
        <taxon>eudicotyledons</taxon>
        <taxon>Gunneridae</taxon>
        <taxon>Pentapetalae</taxon>
        <taxon>Caryophyllales</taxon>
        <taxon>Nepenthaceae</taxon>
        <taxon>Nepenthes</taxon>
    </lineage>
</organism>
<dbReference type="Gene3D" id="3.30.420.10">
    <property type="entry name" value="Ribonuclease H-like superfamily/Ribonuclease H"/>
    <property type="match status" value="1"/>
</dbReference>
<dbReference type="Pfam" id="PF13456">
    <property type="entry name" value="RVT_3"/>
    <property type="match status" value="1"/>
</dbReference>
<dbReference type="InterPro" id="IPR012337">
    <property type="entry name" value="RNaseH-like_sf"/>
</dbReference>
<comment type="caution">
    <text evidence="2">The sequence shown here is derived from an EMBL/GenBank/DDBJ whole genome shotgun (WGS) entry which is preliminary data.</text>
</comment>
<protein>
    <recommendedName>
        <fullName evidence="1">RNase H type-1 domain-containing protein</fullName>
    </recommendedName>
</protein>
<dbReference type="GO" id="GO:0004523">
    <property type="term" value="F:RNA-DNA hybrid ribonuclease activity"/>
    <property type="evidence" value="ECO:0007669"/>
    <property type="project" value="InterPro"/>
</dbReference>
<evidence type="ECO:0000313" key="2">
    <source>
        <dbReference type="EMBL" id="GMH20855.1"/>
    </source>
</evidence>
<accession>A0AAD3T001</accession>